<dbReference type="Pfam" id="PF13564">
    <property type="entry name" value="DoxX_2"/>
    <property type="match status" value="1"/>
</dbReference>
<comment type="subcellular location">
    <subcellularLocation>
        <location evidence="1">Membrane</location>
        <topology evidence="1">Multi-pass membrane protein</topology>
    </subcellularLocation>
</comment>
<evidence type="ECO:0000313" key="6">
    <source>
        <dbReference type="EMBL" id="MCB5200014.1"/>
    </source>
</evidence>
<dbReference type="EMBL" id="JAJATZ010000005">
    <property type="protein sequence ID" value="MCB5200014.1"/>
    <property type="molecule type" value="Genomic_DNA"/>
</dbReference>
<proteinExistence type="predicted"/>
<evidence type="ECO:0000256" key="5">
    <source>
        <dbReference type="SAM" id="Phobius"/>
    </source>
</evidence>
<evidence type="ECO:0000256" key="4">
    <source>
        <dbReference type="ARBA" id="ARBA00023136"/>
    </source>
</evidence>
<dbReference type="Proteomes" id="UP001138961">
    <property type="component" value="Unassembled WGS sequence"/>
</dbReference>
<name>A0ABS8BWD9_9RHOB</name>
<accession>A0ABS8BWD9</accession>
<feature type="transmembrane region" description="Helical" evidence="5">
    <location>
        <begin position="66"/>
        <end position="86"/>
    </location>
</feature>
<keyword evidence="4 5" id="KW-0472">Membrane</keyword>
<reference evidence="6" key="1">
    <citation type="submission" date="2021-10" db="EMBL/GenBank/DDBJ databases">
        <title>Loktanella gaetbuli sp. nov., isolated from a tidal flat.</title>
        <authorList>
            <person name="Park S."/>
            <person name="Yoon J.-H."/>
        </authorList>
    </citation>
    <scope>NUCLEOTIDE SEQUENCE</scope>
    <source>
        <strain evidence="6">TSTF-M6</strain>
    </source>
</reference>
<keyword evidence="7" id="KW-1185">Reference proteome</keyword>
<evidence type="ECO:0000313" key="7">
    <source>
        <dbReference type="Proteomes" id="UP001138961"/>
    </source>
</evidence>
<evidence type="ECO:0000256" key="2">
    <source>
        <dbReference type="ARBA" id="ARBA00022692"/>
    </source>
</evidence>
<evidence type="ECO:0000256" key="1">
    <source>
        <dbReference type="ARBA" id="ARBA00004141"/>
    </source>
</evidence>
<sequence>MTILILILRIALTVAFLYFGLRKIFGGKEDVKIYDALGFGQWPRPITGSVETICAIGLWVPGFQGIAALGLLATVIVGTTTLTLFTRLPRAHMFALIAGSAVLVWFDAADILRFLPLA</sequence>
<dbReference type="RefSeq" id="WP_226748638.1">
    <property type="nucleotide sequence ID" value="NZ_JAJATZ010000005.1"/>
</dbReference>
<keyword evidence="3 5" id="KW-1133">Transmembrane helix</keyword>
<dbReference type="InterPro" id="IPR032808">
    <property type="entry name" value="DoxX"/>
</dbReference>
<protein>
    <submittedName>
        <fullName evidence="6">DoxX family protein</fullName>
    </submittedName>
</protein>
<organism evidence="6 7">
    <name type="scientific">Loktanella gaetbuli</name>
    <dbReference type="NCBI Taxonomy" id="2881335"/>
    <lineage>
        <taxon>Bacteria</taxon>
        <taxon>Pseudomonadati</taxon>
        <taxon>Pseudomonadota</taxon>
        <taxon>Alphaproteobacteria</taxon>
        <taxon>Rhodobacterales</taxon>
        <taxon>Roseobacteraceae</taxon>
        <taxon>Loktanella</taxon>
    </lineage>
</organism>
<feature type="transmembrane region" description="Helical" evidence="5">
    <location>
        <begin position="93"/>
        <end position="115"/>
    </location>
</feature>
<keyword evidence="2 5" id="KW-0812">Transmembrane</keyword>
<feature type="transmembrane region" description="Helical" evidence="5">
    <location>
        <begin position="6"/>
        <end position="21"/>
    </location>
</feature>
<comment type="caution">
    <text evidence="6">The sequence shown here is derived from an EMBL/GenBank/DDBJ whole genome shotgun (WGS) entry which is preliminary data.</text>
</comment>
<evidence type="ECO:0000256" key="3">
    <source>
        <dbReference type="ARBA" id="ARBA00022989"/>
    </source>
</evidence>
<gene>
    <name evidence="6" type="ORF">LGQ03_12260</name>
</gene>